<evidence type="ECO:0000256" key="5">
    <source>
        <dbReference type="ARBA" id="ARBA00012462"/>
    </source>
</evidence>
<comment type="caution">
    <text evidence="19">The sequence shown here is derived from an EMBL/GenBank/DDBJ whole genome shotgun (WGS) entry which is preliminary data.</text>
</comment>
<evidence type="ECO:0000256" key="14">
    <source>
        <dbReference type="ARBA" id="ARBA00023145"/>
    </source>
</evidence>
<evidence type="ECO:0000256" key="16">
    <source>
        <dbReference type="PROSITE-ProRule" id="PRU01032"/>
    </source>
</evidence>
<sequence length="545" mass="60147">MWSLVSFLGLWSAVGGIYKLQAAPAVDPELFERLPAVPEGWREVDTPSPSTQIRLRIALRQQNVQQFEQAVLDVSTPGHPRYGQHLARGDVKAMLRPTDTTISSVLDWLYSEGVSDSSIKSDGDWITFNVTVERANQILNTDFLTYRNSVNKVERIRTLRYSVPKNLHEAIVMIQPTTRFGQIRPQRSSAFSKDLFGYADGIAKSDRLGFNNSFMSCNTTITPSCLKQLYNVGDFKADPHNGNRLGICGYLNEFAKFDALKVFLSEYAPEAAGSNFTVVSINGGRNDQNSTLPDEEANLDVQYGISMSHPVPNTYFTTGGLGPLVPDLDQPTAADNQNEPYLDFLHYILGLEDHELPQTLTTSYGEDEQSVPDSYSRTVCQMFGQLGARGVSVIFSSGDTGVGSACQTNDGKNTTRFLPIFPAACPWVTSVGGTFHVQPERAIFFSSGGFSDRFPRPQYQDTAVKDYLKLLGDQWKGLFNPNGRGFPDVAAQSSRFHFIDQGREGLIDGTRSVADDSRKALLEQPLLFASANLSLAAPRHRPSPP</sequence>
<evidence type="ECO:0000256" key="15">
    <source>
        <dbReference type="ARBA" id="ARBA00023180"/>
    </source>
</evidence>
<dbReference type="GO" id="GO:0005576">
    <property type="term" value="C:extracellular region"/>
    <property type="evidence" value="ECO:0007669"/>
    <property type="project" value="UniProtKB-SubCell"/>
</dbReference>
<comment type="caution">
    <text evidence="16">Lacks conserved residue(s) required for the propagation of feature annotation.</text>
</comment>
<evidence type="ECO:0000256" key="2">
    <source>
        <dbReference type="ARBA" id="ARBA00001913"/>
    </source>
</evidence>
<dbReference type="InterPro" id="IPR015366">
    <property type="entry name" value="S53_propep"/>
</dbReference>
<keyword evidence="11" id="KW-0720">Serine protease</keyword>
<dbReference type="GO" id="GO:0006508">
    <property type="term" value="P:proteolysis"/>
    <property type="evidence" value="ECO:0007669"/>
    <property type="project" value="UniProtKB-KW"/>
</dbReference>
<accession>A0A9P8LCA1</accession>
<evidence type="ECO:0000256" key="13">
    <source>
        <dbReference type="ARBA" id="ARBA00023026"/>
    </source>
</evidence>
<keyword evidence="7" id="KW-0645">Protease</keyword>
<evidence type="ECO:0000259" key="18">
    <source>
        <dbReference type="PROSITE" id="PS51695"/>
    </source>
</evidence>
<comment type="cofactor">
    <cofactor evidence="2">
        <name>Ca(2+)</name>
        <dbReference type="ChEBI" id="CHEBI:29108"/>
    </cofactor>
</comment>
<protein>
    <recommendedName>
        <fullName evidence="5">tripeptidyl-peptidase II</fullName>
        <ecNumber evidence="5">3.4.14.10</ecNumber>
    </recommendedName>
</protein>
<keyword evidence="20" id="KW-1185">Reference proteome</keyword>
<dbReference type="PANTHER" id="PTHR14218">
    <property type="entry name" value="PROTEASE S8 TRIPEPTIDYL PEPTIDASE I CLN2"/>
    <property type="match status" value="1"/>
</dbReference>
<keyword evidence="15" id="KW-0325">Glycoprotein</keyword>
<dbReference type="SUPFAM" id="SSF52743">
    <property type="entry name" value="Subtilisin-like"/>
    <property type="match status" value="1"/>
</dbReference>
<feature type="signal peptide" evidence="17">
    <location>
        <begin position="1"/>
        <end position="16"/>
    </location>
</feature>
<dbReference type="GO" id="GO:0004252">
    <property type="term" value="F:serine-type endopeptidase activity"/>
    <property type="evidence" value="ECO:0007669"/>
    <property type="project" value="InterPro"/>
</dbReference>
<dbReference type="SUPFAM" id="SSF54897">
    <property type="entry name" value="Protease propeptides/inhibitors"/>
    <property type="match status" value="1"/>
</dbReference>
<dbReference type="InterPro" id="IPR036852">
    <property type="entry name" value="Peptidase_S8/S53_dom_sf"/>
</dbReference>
<comment type="subcellular location">
    <subcellularLocation>
        <location evidence="4">Secreted</location>
        <location evidence="4">Extracellular space</location>
    </subcellularLocation>
</comment>
<comment type="function">
    <text evidence="3">Secreted tripeptidyl-peptidase which degrades proteins at acidic pHs and is involved in virulence.</text>
</comment>
<keyword evidence="9 17" id="KW-0732">Signal</keyword>
<dbReference type="Proteomes" id="UP000750711">
    <property type="component" value="Unassembled WGS sequence"/>
</dbReference>
<feature type="chain" id="PRO_5040124850" description="tripeptidyl-peptidase II" evidence="17">
    <location>
        <begin position="17"/>
        <end position="545"/>
    </location>
</feature>
<dbReference type="PROSITE" id="PS51695">
    <property type="entry name" value="SEDOLISIN"/>
    <property type="match status" value="1"/>
</dbReference>
<keyword evidence="8" id="KW-0479">Metal-binding</keyword>
<dbReference type="PANTHER" id="PTHR14218:SF15">
    <property type="entry name" value="TRIPEPTIDYL-PEPTIDASE 1"/>
    <property type="match status" value="1"/>
</dbReference>
<evidence type="ECO:0000256" key="11">
    <source>
        <dbReference type="ARBA" id="ARBA00022825"/>
    </source>
</evidence>
<keyword evidence="6" id="KW-0964">Secreted</keyword>
<dbReference type="GO" id="GO:0046872">
    <property type="term" value="F:metal ion binding"/>
    <property type="evidence" value="ECO:0007669"/>
    <property type="project" value="UniProtKB-KW"/>
</dbReference>
<evidence type="ECO:0000256" key="8">
    <source>
        <dbReference type="ARBA" id="ARBA00022723"/>
    </source>
</evidence>
<dbReference type="GO" id="GO:0008240">
    <property type="term" value="F:tripeptidyl-peptidase activity"/>
    <property type="evidence" value="ECO:0007669"/>
    <property type="project" value="UniProtKB-EC"/>
</dbReference>
<evidence type="ECO:0000256" key="10">
    <source>
        <dbReference type="ARBA" id="ARBA00022801"/>
    </source>
</evidence>
<evidence type="ECO:0000256" key="7">
    <source>
        <dbReference type="ARBA" id="ARBA00022670"/>
    </source>
</evidence>
<reference evidence="19" key="1">
    <citation type="submission" date="2021-03" db="EMBL/GenBank/DDBJ databases">
        <title>Comparative genomics and phylogenomic investigation of the class Geoglossomycetes provide insights into ecological specialization and systematics.</title>
        <authorList>
            <person name="Melie T."/>
            <person name="Pirro S."/>
            <person name="Miller A.N."/>
            <person name="Quandt A."/>
        </authorList>
    </citation>
    <scope>NUCLEOTIDE SEQUENCE</scope>
    <source>
        <strain evidence="19">CAQ_001_2017</strain>
    </source>
</reference>
<name>A0A9P8LCA1_9PEZI</name>
<dbReference type="AlphaFoldDB" id="A0A9P8LCA1"/>
<keyword evidence="12" id="KW-0106">Calcium</keyword>
<dbReference type="CDD" id="cd04056">
    <property type="entry name" value="Peptidases_S53"/>
    <property type="match status" value="1"/>
</dbReference>
<evidence type="ECO:0000256" key="3">
    <source>
        <dbReference type="ARBA" id="ARBA00002451"/>
    </source>
</evidence>
<keyword evidence="14" id="KW-0865">Zymogen</keyword>
<proteinExistence type="predicted"/>
<evidence type="ECO:0000256" key="1">
    <source>
        <dbReference type="ARBA" id="ARBA00001910"/>
    </source>
</evidence>
<dbReference type="EC" id="3.4.14.10" evidence="5"/>
<evidence type="ECO:0000256" key="6">
    <source>
        <dbReference type="ARBA" id="ARBA00022525"/>
    </source>
</evidence>
<dbReference type="Gene3D" id="3.40.50.200">
    <property type="entry name" value="Peptidase S8/S53 domain"/>
    <property type="match status" value="1"/>
</dbReference>
<dbReference type="InterPro" id="IPR030400">
    <property type="entry name" value="Sedolisin_dom"/>
</dbReference>
<dbReference type="CDD" id="cd11377">
    <property type="entry name" value="Pro-peptidase_S53"/>
    <property type="match status" value="1"/>
</dbReference>
<organism evidence="19 20">
    <name type="scientific">Trichoglossum hirsutum</name>
    <dbReference type="NCBI Taxonomy" id="265104"/>
    <lineage>
        <taxon>Eukaryota</taxon>
        <taxon>Fungi</taxon>
        <taxon>Dikarya</taxon>
        <taxon>Ascomycota</taxon>
        <taxon>Pezizomycotina</taxon>
        <taxon>Geoglossomycetes</taxon>
        <taxon>Geoglossales</taxon>
        <taxon>Geoglossaceae</taxon>
        <taxon>Trichoglossum</taxon>
    </lineage>
</organism>
<evidence type="ECO:0000313" key="19">
    <source>
        <dbReference type="EMBL" id="KAH0559517.1"/>
    </source>
</evidence>
<gene>
    <name evidence="19" type="ORF">GP486_003964</name>
</gene>
<keyword evidence="13" id="KW-0843">Virulence</keyword>
<evidence type="ECO:0000313" key="20">
    <source>
        <dbReference type="Proteomes" id="UP000750711"/>
    </source>
</evidence>
<dbReference type="SMART" id="SM00944">
    <property type="entry name" value="Pro-kuma_activ"/>
    <property type="match status" value="1"/>
</dbReference>
<feature type="domain" description="Peptidase S53" evidence="18">
    <location>
        <begin position="220"/>
        <end position="545"/>
    </location>
</feature>
<evidence type="ECO:0000256" key="12">
    <source>
        <dbReference type="ARBA" id="ARBA00022837"/>
    </source>
</evidence>
<keyword evidence="10" id="KW-0378">Hydrolase</keyword>
<evidence type="ECO:0000256" key="9">
    <source>
        <dbReference type="ARBA" id="ARBA00022729"/>
    </source>
</evidence>
<evidence type="ECO:0000256" key="4">
    <source>
        <dbReference type="ARBA" id="ARBA00004239"/>
    </source>
</evidence>
<dbReference type="FunFam" id="3.40.50.200:FF:000015">
    <property type="entry name" value="Tripeptidyl peptidase A"/>
    <property type="match status" value="1"/>
</dbReference>
<dbReference type="Pfam" id="PF09286">
    <property type="entry name" value="Pro-kuma_activ"/>
    <property type="match status" value="1"/>
</dbReference>
<comment type="catalytic activity">
    <reaction evidence="1">
        <text>Release of an N-terminal tripeptide from a polypeptide.</text>
        <dbReference type="EC" id="3.4.14.10"/>
    </reaction>
</comment>
<evidence type="ECO:0000256" key="17">
    <source>
        <dbReference type="SAM" id="SignalP"/>
    </source>
</evidence>
<dbReference type="EMBL" id="JAGHQM010000579">
    <property type="protein sequence ID" value="KAH0559517.1"/>
    <property type="molecule type" value="Genomic_DNA"/>
</dbReference>
<dbReference type="InterPro" id="IPR050819">
    <property type="entry name" value="Tripeptidyl-peptidase_I"/>
</dbReference>